<dbReference type="EMBL" id="LPWE01000004">
    <property type="protein sequence ID" value="ODR96531.1"/>
    <property type="molecule type" value="Genomic_DNA"/>
</dbReference>
<keyword evidence="4" id="KW-1185">Reference proteome</keyword>
<feature type="signal peptide" evidence="1">
    <location>
        <begin position="1"/>
        <end position="25"/>
    </location>
</feature>
<sequence length="99" mass="10830">MDTCMQVRTPLVAVTILLAMTGAAAAQMKCTVNDPTGTPLNVRSKPNGRIVGTLKNGTPVNAWAIHSVQGKLWARITPPGSEKSRWVFRQYLSCQELYD</sequence>
<accession>A0A1E3VTA3</accession>
<reference evidence="3 4" key="1">
    <citation type="journal article" date="2016" name="Environ. Microbiol.">
        <title>New Methyloceanibacter diversity from North Sea sediments includes methanotroph containing solely the soluble methane monooxygenase.</title>
        <authorList>
            <person name="Vekeman B."/>
            <person name="Kerckhof F.M."/>
            <person name="Cremers G."/>
            <person name="de Vos P."/>
            <person name="Vandamme P."/>
            <person name="Boon N."/>
            <person name="Op den Camp H.J."/>
            <person name="Heylen K."/>
        </authorList>
    </citation>
    <scope>NUCLEOTIDE SEQUENCE [LARGE SCALE GENOMIC DNA]</scope>
    <source>
        <strain evidence="3 4">R-67176</strain>
    </source>
</reference>
<dbReference type="Proteomes" id="UP000094172">
    <property type="component" value="Unassembled WGS sequence"/>
</dbReference>
<protein>
    <recommendedName>
        <fullName evidence="2">SH3b domain-containing protein</fullName>
    </recommendedName>
</protein>
<feature type="domain" description="SH3b" evidence="2">
    <location>
        <begin position="40"/>
        <end position="93"/>
    </location>
</feature>
<comment type="caution">
    <text evidence="3">The sequence shown here is derived from an EMBL/GenBank/DDBJ whole genome shotgun (WGS) entry which is preliminary data.</text>
</comment>
<evidence type="ECO:0000256" key="1">
    <source>
        <dbReference type="SAM" id="SignalP"/>
    </source>
</evidence>
<dbReference type="AlphaFoldDB" id="A0A1E3VTA3"/>
<organism evidence="3 4">
    <name type="scientific">Methyloceanibacter stevinii</name>
    <dbReference type="NCBI Taxonomy" id="1774970"/>
    <lineage>
        <taxon>Bacteria</taxon>
        <taxon>Pseudomonadati</taxon>
        <taxon>Pseudomonadota</taxon>
        <taxon>Alphaproteobacteria</taxon>
        <taxon>Hyphomicrobiales</taxon>
        <taxon>Hyphomicrobiaceae</taxon>
        <taxon>Methyloceanibacter</taxon>
    </lineage>
</organism>
<feature type="chain" id="PRO_5009138736" description="SH3b domain-containing protein" evidence="1">
    <location>
        <begin position="26"/>
        <end position="99"/>
    </location>
</feature>
<gene>
    <name evidence="3" type="ORF">AUC70_14740</name>
</gene>
<dbReference type="InterPro" id="IPR003646">
    <property type="entry name" value="SH3-like_bac-type"/>
</dbReference>
<evidence type="ECO:0000313" key="3">
    <source>
        <dbReference type="EMBL" id="ODR96531.1"/>
    </source>
</evidence>
<dbReference type="Pfam" id="PF08239">
    <property type="entry name" value="SH3_3"/>
    <property type="match status" value="1"/>
</dbReference>
<dbReference type="Gene3D" id="2.30.30.40">
    <property type="entry name" value="SH3 Domains"/>
    <property type="match status" value="1"/>
</dbReference>
<keyword evidence="1" id="KW-0732">Signal</keyword>
<proteinExistence type="predicted"/>
<evidence type="ECO:0000259" key="2">
    <source>
        <dbReference type="Pfam" id="PF08239"/>
    </source>
</evidence>
<evidence type="ECO:0000313" key="4">
    <source>
        <dbReference type="Proteomes" id="UP000094172"/>
    </source>
</evidence>
<name>A0A1E3VTA3_9HYPH</name>